<feature type="coiled-coil region" evidence="1">
    <location>
        <begin position="11"/>
        <end position="38"/>
    </location>
</feature>
<evidence type="ECO:0000256" key="2">
    <source>
        <dbReference type="SAM" id="MobiDB-lite"/>
    </source>
</evidence>
<sequence>MASMDDVLQAFVVVQQELANSRAEAAALREKVDKLTRNPFDASASTPQASLFLVSMDAYDDQGGDEYYVDDPVKSFEHDLVYALDAGVRHTVNQALAQAVRHIKHHLIGFAEQQGWVAPSGAQAITEPSLSGSSQALKQGNNPHAADFESLIRSLTRDHDYNAVSSQKSKSKEDLADHSSD</sequence>
<keyword evidence="4" id="KW-1185">Reference proteome</keyword>
<dbReference type="EMBL" id="JANPWB010000010">
    <property type="protein sequence ID" value="KAJ1137537.1"/>
    <property type="molecule type" value="Genomic_DNA"/>
</dbReference>
<evidence type="ECO:0000256" key="1">
    <source>
        <dbReference type="SAM" id="Coils"/>
    </source>
</evidence>
<feature type="compositionally biased region" description="Basic and acidic residues" evidence="2">
    <location>
        <begin position="170"/>
        <end position="181"/>
    </location>
</feature>
<dbReference type="AlphaFoldDB" id="A0AAV7QE32"/>
<name>A0AAV7QE32_PLEWA</name>
<reference evidence="3" key="1">
    <citation type="journal article" date="2022" name="bioRxiv">
        <title>Sequencing and chromosome-scale assembly of the giantPleurodeles waltlgenome.</title>
        <authorList>
            <person name="Brown T."/>
            <person name="Elewa A."/>
            <person name="Iarovenko S."/>
            <person name="Subramanian E."/>
            <person name="Araus A.J."/>
            <person name="Petzold A."/>
            <person name="Susuki M."/>
            <person name="Suzuki K.-i.T."/>
            <person name="Hayashi T."/>
            <person name="Toyoda A."/>
            <person name="Oliveira C."/>
            <person name="Osipova E."/>
            <person name="Leigh N.D."/>
            <person name="Simon A."/>
            <person name="Yun M.H."/>
        </authorList>
    </citation>
    <scope>NUCLEOTIDE SEQUENCE</scope>
    <source>
        <strain evidence="3">20211129_DDA</strain>
        <tissue evidence="3">Liver</tissue>
    </source>
</reference>
<protein>
    <submittedName>
        <fullName evidence="3">Uncharacterized protein</fullName>
    </submittedName>
</protein>
<organism evidence="3 4">
    <name type="scientific">Pleurodeles waltl</name>
    <name type="common">Iberian ribbed newt</name>
    <dbReference type="NCBI Taxonomy" id="8319"/>
    <lineage>
        <taxon>Eukaryota</taxon>
        <taxon>Metazoa</taxon>
        <taxon>Chordata</taxon>
        <taxon>Craniata</taxon>
        <taxon>Vertebrata</taxon>
        <taxon>Euteleostomi</taxon>
        <taxon>Amphibia</taxon>
        <taxon>Batrachia</taxon>
        <taxon>Caudata</taxon>
        <taxon>Salamandroidea</taxon>
        <taxon>Salamandridae</taxon>
        <taxon>Pleurodelinae</taxon>
        <taxon>Pleurodeles</taxon>
    </lineage>
</organism>
<dbReference type="Proteomes" id="UP001066276">
    <property type="component" value="Chromosome 6"/>
</dbReference>
<keyword evidence="1" id="KW-0175">Coiled coil</keyword>
<evidence type="ECO:0000313" key="3">
    <source>
        <dbReference type="EMBL" id="KAJ1137537.1"/>
    </source>
</evidence>
<proteinExistence type="predicted"/>
<accession>A0AAV7QE32</accession>
<comment type="caution">
    <text evidence="3">The sequence shown here is derived from an EMBL/GenBank/DDBJ whole genome shotgun (WGS) entry which is preliminary data.</text>
</comment>
<feature type="region of interest" description="Disordered" evidence="2">
    <location>
        <begin position="159"/>
        <end position="181"/>
    </location>
</feature>
<evidence type="ECO:0000313" key="4">
    <source>
        <dbReference type="Proteomes" id="UP001066276"/>
    </source>
</evidence>
<gene>
    <name evidence="3" type="ORF">NDU88_003935</name>
</gene>